<accession>A0A2W4J7I5</accession>
<sequence length="61" mass="5787">MVAGAAVVARGVTRETGVLAAGIGLGGVDGVTVARTPLREARSARSSIAAGAVASGAAPER</sequence>
<protein>
    <submittedName>
        <fullName evidence="1">Uncharacterized protein</fullName>
    </submittedName>
</protein>
<dbReference type="EMBL" id="QGUI01000503">
    <property type="protein sequence ID" value="PZM95170.1"/>
    <property type="molecule type" value="Genomic_DNA"/>
</dbReference>
<name>A0A2W4J7I5_9PSEU</name>
<organism evidence="1">
    <name type="scientific">Thermocrispum agreste</name>
    <dbReference type="NCBI Taxonomy" id="37925"/>
    <lineage>
        <taxon>Bacteria</taxon>
        <taxon>Bacillati</taxon>
        <taxon>Actinomycetota</taxon>
        <taxon>Actinomycetes</taxon>
        <taxon>Pseudonocardiales</taxon>
        <taxon>Pseudonocardiaceae</taxon>
        <taxon>Thermocrispum</taxon>
    </lineage>
</organism>
<proteinExistence type="predicted"/>
<gene>
    <name evidence="1" type="ORF">DIU77_12820</name>
</gene>
<dbReference type="AlphaFoldDB" id="A0A2W4J7I5"/>
<comment type="caution">
    <text evidence="1">The sequence shown here is derived from an EMBL/GenBank/DDBJ whole genome shotgun (WGS) entry which is preliminary data.</text>
</comment>
<evidence type="ECO:0000313" key="1">
    <source>
        <dbReference type="EMBL" id="PZM95170.1"/>
    </source>
</evidence>
<reference evidence="1" key="1">
    <citation type="submission" date="2018-05" db="EMBL/GenBank/DDBJ databases">
        <authorList>
            <person name="Lanie J.A."/>
            <person name="Ng W.-L."/>
            <person name="Kazmierczak K.M."/>
            <person name="Andrzejewski T.M."/>
            <person name="Davidsen T.M."/>
            <person name="Wayne K.J."/>
            <person name="Tettelin H."/>
            <person name="Glass J.I."/>
            <person name="Rusch D."/>
            <person name="Podicherti R."/>
            <person name="Tsui H.-C.T."/>
            <person name="Winkler M.E."/>
        </authorList>
    </citation>
    <scope>NUCLEOTIDE SEQUENCE</scope>
    <source>
        <strain evidence="1">ZC4RG45</strain>
    </source>
</reference>